<dbReference type="SMART" id="SM00355">
    <property type="entry name" value="ZnF_C2H2"/>
    <property type="match status" value="3"/>
</dbReference>
<evidence type="ECO:0000256" key="7">
    <source>
        <dbReference type="PROSITE-ProRule" id="PRU00042"/>
    </source>
</evidence>
<dbReference type="InterPro" id="IPR036236">
    <property type="entry name" value="Znf_C2H2_sf"/>
</dbReference>
<keyword evidence="11" id="KW-1185">Reference proteome</keyword>
<comment type="subcellular location">
    <subcellularLocation>
        <location evidence="1">Nucleus</location>
    </subcellularLocation>
</comment>
<evidence type="ECO:0000256" key="4">
    <source>
        <dbReference type="ARBA" id="ARBA00022771"/>
    </source>
</evidence>
<evidence type="ECO:0000256" key="8">
    <source>
        <dbReference type="SAM" id="MobiDB-lite"/>
    </source>
</evidence>
<gene>
    <name evidence="10" type="ORF">TNIN_132761</name>
</gene>
<accession>A0A8X6YK44</accession>
<dbReference type="Pfam" id="PF00096">
    <property type="entry name" value="zf-C2H2"/>
    <property type="match status" value="3"/>
</dbReference>
<name>A0A8X6YK44_9ARAC</name>
<evidence type="ECO:0000259" key="9">
    <source>
        <dbReference type="PROSITE" id="PS50157"/>
    </source>
</evidence>
<feature type="domain" description="C2H2-type" evidence="9">
    <location>
        <begin position="305"/>
        <end position="329"/>
    </location>
</feature>
<dbReference type="InterPro" id="IPR050888">
    <property type="entry name" value="ZnF_C2H2-type_TF"/>
</dbReference>
<keyword evidence="3" id="KW-0677">Repeat</keyword>
<comment type="caution">
    <text evidence="10">The sequence shown here is derived from an EMBL/GenBank/DDBJ whole genome shotgun (WGS) entry which is preliminary data.</text>
</comment>
<dbReference type="PANTHER" id="PTHR24406">
    <property type="entry name" value="TRANSCRIPTIONAL REPRESSOR CTCFL-RELATED"/>
    <property type="match status" value="1"/>
</dbReference>
<dbReference type="GO" id="GO:0005634">
    <property type="term" value="C:nucleus"/>
    <property type="evidence" value="ECO:0007669"/>
    <property type="project" value="UniProtKB-SubCell"/>
</dbReference>
<dbReference type="PROSITE" id="PS00028">
    <property type="entry name" value="ZINC_FINGER_C2H2_1"/>
    <property type="match status" value="3"/>
</dbReference>
<keyword evidence="6" id="KW-0539">Nucleus</keyword>
<dbReference type="EMBL" id="BMAV01020728">
    <property type="protein sequence ID" value="GFY74425.1"/>
    <property type="molecule type" value="Genomic_DNA"/>
</dbReference>
<feature type="compositionally biased region" description="Basic and acidic residues" evidence="8">
    <location>
        <begin position="49"/>
        <end position="61"/>
    </location>
</feature>
<organism evidence="10 11">
    <name type="scientific">Trichonephila inaurata madagascariensis</name>
    <dbReference type="NCBI Taxonomy" id="2747483"/>
    <lineage>
        <taxon>Eukaryota</taxon>
        <taxon>Metazoa</taxon>
        <taxon>Ecdysozoa</taxon>
        <taxon>Arthropoda</taxon>
        <taxon>Chelicerata</taxon>
        <taxon>Arachnida</taxon>
        <taxon>Araneae</taxon>
        <taxon>Araneomorphae</taxon>
        <taxon>Entelegynae</taxon>
        <taxon>Araneoidea</taxon>
        <taxon>Nephilidae</taxon>
        <taxon>Trichonephila</taxon>
        <taxon>Trichonephila inaurata</taxon>
    </lineage>
</organism>
<proteinExistence type="predicted"/>
<keyword evidence="5" id="KW-0862">Zinc</keyword>
<dbReference type="PROSITE" id="PS50157">
    <property type="entry name" value="ZINC_FINGER_C2H2_2"/>
    <property type="match status" value="3"/>
</dbReference>
<feature type="region of interest" description="Disordered" evidence="8">
    <location>
        <begin position="49"/>
        <end position="76"/>
    </location>
</feature>
<evidence type="ECO:0000256" key="3">
    <source>
        <dbReference type="ARBA" id="ARBA00022737"/>
    </source>
</evidence>
<dbReference type="Gene3D" id="3.30.160.60">
    <property type="entry name" value="Classic Zinc Finger"/>
    <property type="match status" value="2"/>
</dbReference>
<evidence type="ECO:0000256" key="2">
    <source>
        <dbReference type="ARBA" id="ARBA00022723"/>
    </source>
</evidence>
<dbReference type="SUPFAM" id="SSF57667">
    <property type="entry name" value="beta-beta-alpha zinc fingers"/>
    <property type="match status" value="2"/>
</dbReference>
<evidence type="ECO:0000256" key="6">
    <source>
        <dbReference type="ARBA" id="ARBA00023242"/>
    </source>
</evidence>
<reference evidence="10" key="1">
    <citation type="submission" date="2020-08" db="EMBL/GenBank/DDBJ databases">
        <title>Multicomponent nature underlies the extraordinary mechanical properties of spider dragline silk.</title>
        <authorList>
            <person name="Kono N."/>
            <person name="Nakamura H."/>
            <person name="Mori M."/>
            <person name="Yoshida Y."/>
            <person name="Ohtoshi R."/>
            <person name="Malay A.D."/>
            <person name="Moran D.A.P."/>
            <person name="Tomita M."/>
            <person name="Numata K."/>
            <person name="Arakawa K."/>
        </authorList>
    </citation>
    <scope>NUCLEOTIDE SEQUENCE</scope>
</reference>
<dbReference type="Proteomes" id="UP000886998">
    <property type="component" value="Unassembled WGS sequence"/>
</dbReference>
<dbReference type="GO" id="GO:0008270">
    <property type="term" value="F:zinc ion binding"/>
    <property type="evidence" value="ECO:0007669"/>
    <property type="project" value="UniProtKB-KW"/>
</dbReference>
<keyword evidence="2" id="KW-0479">Metal-binding</keyword>
<evidence type="ECO:0000313" key="10">
    <source>
        <dbReference type="EMBL" id="GFY74425.1"/>
    </source>
</evidence>
<evidence type="ECO:0000313" key="11">
    <source>
        <dbReference type="Proteomes" id="UP000886998"/>
    </source>
</evidence>
<feature type="domain" description="C2H2-type" evidence="9">
    <location>
        <begin position="335"/>
        <end position="358"/>
    </location>
</feature>
<keyword evidence="4 7" id="KW-0863">Zinc-finger</keyword>
<dbReference type="OrthoDB" id="6431826at2759"/>
<evidence type="ECO:0000256" key="5">
    <source>
        <dbReference type="ARBA" id="ARBA00022833"/>
    </source>
</evidence>
<protein>
    <recommendedName>
        <fullName evidence="9">C2H2-type domain-containing protein</fullName>
    </recommendedName>
</protein>
<dbReference type="InterPro" id="IPR013087">
    <property type="entry name" value="Znf_C2H2_type"/>
</dbReference>
<sequence length="366" mass="41571">MYRNVFFPTGLIENESLSSVIKNEPLSSIAEKESVPSIAEKESVPSIAEKESVPSITEKESLSAITENESLPSVTGKESLPSIVKKELLLTVAETESLPSITEKESLSTFATNESLPSIVENELEPLNAKNESLPSISTTEEDKPVYFASVNAIYVLPHMMRTAAEKESARRPMCPVCRKYFYDITTLRRHMEIHDSQRQKYVCNLEASTYHVIKILRESHVKMNSGLHPSLWKQKFIIKRRSSPATNLVMEGLDLSSSRSSRPTCPICSKCFYNSAFNEDDEISSYTCAQDGKRILFGTDFMKPYCSICNRQFSRIKSLRRHHQVVHALYPKVFACNWCPRSYNRKDNLKQHVNMCHVDVVKENS</sequence>
<feature type="compositionally biased region" description="Polar residues" evidence="8">
    <location>
        <begin position="63"/>
        <end position="73"/>
    </location>
</feature>
<feature type="domain" description="C2H2-type" evidence="9">
    <location>
        <begin position="173"/>
        <end position="200"/>
    </location>
</feature>
<evidence type="ECO:0000256" key="1">
    <source>
        <dbReference type="ARBA" id="ARBA00004123"/>
    </source>
</evidence>
<dbReference type="AlphaFoldDB" id="A0A8X6YK44"/>